<name>A0A2T2ZZT4_9PEZI</name>
<dbReference type="InterPro" id="IPR000953">
    <property type="entry name" value="Chromo/chromo_shadow_dom"/>
</dbReference>
<accession>A0A2T2ZZT4</accession>
<evidence type="ECO:0000313" key="5">
    <source>
        <dbReference type="Proteomes" id="UP000241462"/>
    </source>
</evidence>
<dbReference type="Gene3D" id="2.40.50.40">
    <property type="match status" value="1"/>
</dbReference>
<evidence type="ECO:0000313" key="4">
    <source>
        <dbReference type="EMBL" id="PSR80248.1"/>
    </source>
</evidence>
<dbReference type="Proteomes" id="UP000241462">
    <property type="component" value="Unassembled WGS sequence"/>
</dbReference>
<dbReference type="GO" id="GO:0006338">
    <property type="term" value="P:chromatin remodeling"/>
    <property type="evidence" value="ECO:0007669"/>
    <property type="project" value="UniProtKB-ARBA"/>
</dbReference>
<feature type="compositionally biased region" description="Basic residues" evidence="2">
    <location>
        <begin position="76"/>
        <end position="85"/>
    </location>
</feature>
<dbReference type="InterPro" id="IPR016197">
    <property type="entry name" value="Chromo-like_dom_sf"/>
</dbReference>
<dbReference type="AlphaFoldDB" id="A0A2T2ZZT4"/>
<dbReference type="CDD" id="cd00024">
    <property type="entry name" value="CD_CSD"/>
    <property type="match status" value="1"/>
</dbReference>
<evidence type="ECO:0000256" key="2">
    <source>
        <dbReference type="SAM" id="MobiDB-lite"/>
    </source>
</evidence>
<reference evidence="4 5" key="1">
    <citation type="journal article" date="2018" name="Mycol. Prog.">
        <title>Coniella lustricola, a new species from submerged detritus.</title>
        <authorList>
            <person name="Raudabaugh D.B."/>
            <person name="Iturriaga T."/>
            <person name="Carver A."/>
            <person name="Mondo S."/>
            <person name="Pangilinan J."/>
            <person name="Lipzen A."/>
            <person name="He G."/>
            <person name="Amirebrahimi M."/>
            <person name="Grigoriev I.V."/>
            <person name="Miller A.N."/>
        </authorList>
    </citation>
    <scope>NUCLEOTIDE SEQUENCE [LARGE SCALE GENOMIC DNA]</scope>
    <source>
        <strain evidence="4 5">B22-T-1</strain>
    </source>
</reference>
<evidence type="ECO:0000259" key="3">
    <source>
        <dbReference type="PROSITE" id="PS50013"/>
    </source>
</evidence>
<dbReference type="PROSITE" id="PS50013">
    <property type="entry name" value="CHROMO_2"/>
    <property type="match status" value="1"/>
</dbReference>
<feature type="compositionally biased region" description="Low complexity" evidence="2">
    <location>
        <begin position="29"/>
        <end position="59"/>
    </location>
</feature>
<proteinExistence type="predicted"/>
<feature type="domain" description="Chromo" evidence="3">
    <location>
        <begin position="110"/>
        <end position="158"/>
    </location>
</feature>
<feature type="region of interest" description="Disordered" evidence="2">
    <location>
        <begin position="170"/>
        <end position="193"/>
    </location>
</feature>
<protein>
    <recommendedName>
        <fullName evidence="3">Chromo domain-containing protein</fullName>
    </recommendedName>
</protein>
<feature type="region of interest" description="Disordered" evidence="2">
    <location>
        <begin position="23"/>
        <end position="107"/>
    </location>
</feature>
<comment type="subunit">
    <text evidence="1">Component of the NuA4 histone acetyltransferase complex.</text>
</comment>
<sequence length="193" mass="20990">MDVYDFCESDEKFAQAAKVSAVLHIARQTPTSSRSTPRSKSTPRAKAAAVPTPSTAPPKMGISKGQPPSSNAKHAAAVKKSKPAARAKSVAKNTKASTRPKPKSSSEQLYKVEAIIGMRRANDWTQDNHTFQYAVQWEGYEQVTWNTPEVLDNYPLVLCLLTDMMERSSDSDTVPFYAPQPPGEADGAEFTGA</sequence>
<keyword evidence="5" id="KW-1185">Reference proteome</keyword>
<gene>
    <name evidence="4" type="ORF">BD289DRAFT_441063</name>
</gene>
<organism evidence="4 5">
    <name type="scientific">Coniella lustricola</name>
    <dbReference type="NCBI Taxonomy" id="2025994"/>
    <lineage>
        <taxon>Eukaryota</taxon>
        <taxon>Fungi</taxon>
        <taxon>Dikarya</taxon>
        <taxon>Ascomycota</taxon>
        <taxon>Pezizomycotina</taxon>
        <taxon>Sordariomycetes</taxon>
        <taxon>Sordariomycetidae</taxon>
        <taxon>Diaporthales</taxon>
        <taxon>Schizoparmaceae</taxon>
        <taxon>Coniella</taxon>
    </lineage>
</organism>
<dbReference type="EMBL" id="KZ678536">
    <property type="protein sequence ID" value="PSR80248.1"/>
    <property type="molecule type" value="Genomic_DNA"/>
</dbReference>
<dbReference type="InParanoid" id="A0A2T2ZZT4"/>
<feature type="compositionally biased region" description="Polar residues" evidence="2">
    <location>
        <begin position="91"/>
        <end position="107"/>
    </location>
</feature>
<evidence type="ECO:0000256" key="1">
    <source>
        <dbReference type="ARBA" id="ARBA00011353"/>
    </source>
</evidence>
<dbReference type="SUPFAM" id="SSF54160">
    <property type="entry name" value="Chromo domain-like"/>
    <property type="match status" value="1"/>
</dbReference>